<keyword evidence="3" id="KW-1185">Reference proteome</keyword>
<protein>
    <submittedName>
        <fullName evidence="2">Uncharacterized protein</fullName>
    </submittedName>
</protein>
<feature type="region of interest" description="Disordered" evidence="1">
    <location>
        <begin position="19"/>
        <end position="46"/>
    </location>
</feature>
<reference evidence="2" key="2">
    <citation type="submission" date="2025-08" db="UniProtKB">
        <authorList>
            <consortium name="Ensembl"/>
        </authorList>
    </citation>
    <scope>IDENTIFICATION</scope>
</reference>
<dbReference type="Proteomes" id="UP000008225">
    <property type="component" value="Chromosome 1"/>
</dbReference>
<proteinExistence type="predicted"/>
<feature type="compositionally biased region" description="Basic and acidic residues" evidence="1">
    <location>
        <begin position="28"/>
        <end position="46"/>
    </location>
</feature>
<evidence type="ECO:0000256" key="1">
    <source>
        <dbReference type="SAM" id="MobiDB-lite"/>
    </source>
</evidence>
<accession>A0A8I3W5H9</accession>
<dbReference type="GeneTree" id="ENSGT01150000288522"/>
<reference evidence="2" key="3">
    <citation type="submission" date="2025-09" db="UniProtKB">
        <authorList>
            <consortium name="Ensembl"/>
        </authorList>
    </citation>
    <scope>IDENTIFICATION</scope>
</reference>
<sequence length="130" mass="14603">MSVILATQEAEAGELLEPRSATALQSRQQRDTQFPKKTKTERERERERIILSVKRDNLTSSFPIWMSFISFSYLTALARTFSTTLNSSSESGHPCLVFVLRGNASGFCPVSMMLAVGVTDGSYYFELQHI</sequence>
<dbReference type="Ensembl" id="ENSCJAT00000142355.1">
    <property type="protein sequence ID" value="ENSCJAP00000087023.1"/>
    <property type="gene ID" value="ENSCJAG00000077648.1"/>
</dbReference>
<name>A0A8I3W5H9_CALJA</name>
<evidence type="ECO:0000313" key="2">
    <source>
        <dbReference type="Ensembl" id="ENSCJAP00000087023.1"/>
    </source>
</evidence>
<organism evidence="2 3">
    <name type="scientific">Callithrix jacchus</name>
    <name type="common">White-tufted-ear marmoset</name>
    <name type="synonym">Simia Jacchus</name>
    <dbReference type="NCBI Taxonomy" id="9483"/>
    <lineage>
        <taxon>Eukaryota</taxon>
        <taxon>Metazoa</taxon>
        <taxon>Chordata</taxon>
        <taxon>Craniata</taxon>
        <taxon>Vertebrata</taxon>
        <taxon>Euteleostomi</taxon>
        <taxon>Mammalia</taxon>
        <taxon>Eutheria</taxon>
        <taxon>Euarchontoglires</taxon>
        <taxon>Primates</taxon>
        <taxon>Haplorrhini</taxon>
        <taxon>Platyrrhini</taxon>
        <taxon>Cebidae</taxon>
        <taxon>Callitrichinae</taxon>
        <taxon>Callithrix</taxon>
        <taxon>Callithrix</taxon>
    </lineage>
</organism>
<evidence type="ECO:0000313" key="3">
    <source>
        <dbReference type="Proteomes" id="UP000008225"/>
    </source>
</evidence>
<reference evidence="2 3" key="1">
    <citation type="submission" date="2009-03" db="EMBL/GenBank/DDBJ databases">
        <authorList>
            <person name="Warren W."/>
            <person name="Ye L."/>
            <person name="Minx P."/>
            <person name="Worley K."/>
            <person name="Gibbs R."/>
            <person name="Wilson R.K."/>
        </authorList>
    </citation>
    <scope>NUCLEOTIDE SEQUENCE [LARGE SCALE GENOMIC DNA]</scope>
</reference>
<dbReference type="AlphaFoldDB" id="A0A8I3W5H9"/>